<accession>A0ABY5DSH1</accession>
<evidence type="ECO:0000313" key="3">
    <source>
        <dbReference type="Proteomes" id="UP001056035"/>
    </source>
</evidence>
<dbReference type="Pfam" id="PF01593">
    <property type="entry name" value="Amino_oxidase"/>
    <property type="match status" value="1"/>
</dbReference>
<evidence type="ECO:0000259" key="1">
    <source>
        <dbReference type="Pfam" id="PF01593"/>
    </source>
</evidence>
<evidence type="ECO:0000313" key="2">
    <source>
        <dbReference type="EMBL" id="UTI64405.1"/>
    </source>
</evidence>
<dbReference type="RefSeq" id="WP_254571109.1">
    <property type="nucleotide sequence ID" value="NZ_CP098502.1"/>
</dbReference>
<proteinExistence type="predicted"/>
<protein>
    <submittedName>
        <fullName evidence="2">FAD-dependent oxidoreductase</fullName>
    </submittedName>
</protein>
<dbReference type="InterPro" id="IPR002937">
    <property type="entry name" value="Amino_oxidase"/>
</dbReference>
<organism evidence="2 3">
    <name type="scientific">Paraconexibacter antarcticus</name>
    <dbReference type="NCBI Taxonomy" id="2949664"/>
    <lineage>
        <taxon>Bacteria</taxon>
        <taxon>Bacillati</taxon>
        <taxon>Actinomycetota</taxon>
        <taxon>Thermoleophilia</taxon>
        <taxon>Solirubrobacterales</taxon>
        <taxon>Paraconexibacteraceae</taxon>
        <taxon>Paraconexibacter</taxon>
    </lineage>
</organism>
<keyword evidence="3" id="KW-1185">Reference proteome</keyword>
<dbReference type="PROSITE" id="PS51318">
    <property type="entry name" value="TAT"/>
    <property type="match status" value="1"/>
</dbReference>
<reference evidence="2 3" key="1">
    <citation type="submission" date="2022-06" db="EMBL/GenBank/DDBJ databases">
        <title>Paraconexibacter antarcticus.</title>
        <authorList>
            <person name="Kim C.S."/>
        </authorList>
    </citation>
    <scope>NUCLEOTIDE SEQUENCE [LARGE SCALE GENOMIC DNA]</scope>
    <source>
        <strain evidence="2 3">02-257</strain>
    </source>
</reference>
<name>A0ABY5DSH1_9ACTN</name>
<dbReference type="InterPro" id="IPR006311">
    <property type="entry name" value="TAT_signal"/>
</dbReference>
<sequence>MDDGQQDRQAATGVTRRRFLRDAGTAGALIAVPGLAAGTARAATTGRRVAVLGGGMAGLAAAHELVERGFRVTVYERNALGGKARSIPVAGTARGGRKDLPGEHGFRFFPGFYHHVPDTMRRIPFGHNAHGVGDNLVNATGGKFLRAGDRADAGPFGIFPDPTTIGTPDGLRRQLTESLKGEGLPPQELSYFVERLMVFATSSDERRFGQWEHTSWWDFIGAESRSQEYKTVAAAGMTRSVVAAKETVASTRTIGNMAEAFVFTAANLGNDGALDRVRNLPTNEAWIDPWVVYLRSRGVRFVVGRSITGLDVKGGRIVSARSRDARGRRHRIDADWFVSAMPAERARRVWDAPVLAADPALKGMDDLFVDWMAGIQFFLDRKADLVHGHISFIDAPWALTGLTQGQFWGTRAFARDYGDGSAVDCLSVDISNWDAKGVLFGKTAKECTPDEIAKEVWAQIMRHGTAAKVLSGVNVRRWFLDPGIVFDRRTGRNRNATPLLVNTVGTWEKRPQARTAIPNLFLAGDYVQTNIDLATMEGANESARAAVTALLDAAGSSAAPPQMYKLYRSPAMEPAKAIDAQLYRAGLPNALDVPVA</sequence>
<dbReference type="EMBL" id="CP098502">
    <property type="protein sequence ID" value="UTI64405.1"/>
    <property type="molecule type" value="Genomic_DNA"/>
</dbReference>
<feature type="domain" description="Amine oxidase" evidence="1">
    <location>
        <begin position="56"/>
        <end position="551"/>
    </location>
</feature>
<dbReference type="Gene3D" id="3.50.50.60">
    <property type="entry name" value="FAD/NAD(P)-binding domain"/>
    <property type="match status" value="1"/>
</dbReference>
<dbReference type="Proteomes" id="UP001056035">
    <property type="component" value="Chromosome"/>
</dbReference>
<dbReference type="InterPro" id="IPR036188">
    <property type="entry name" value="FAD/NAD-bd_sf"/>
</dbReference>
<dbReference type="PANTHER" id="PTHR42923:SF46">
    <property type="entry name" value="AMINE OXIDASE"/>
    <property type="match status" value="1"/>
</dbReference>
<gene>
    <name evidence="2" type="ORF">NBH00_24090</name>
</gene>
<dbReference type="InterPro" id="IPR050464">
    <property type="entry name" value="Zeta_carotene_desat/Oxidored"/>
</dbReference>
<dbReference type="SUPFAM" id="SSF51905">
    <property type="entry name" value="FAD/NAD(P)-binding domain"/>
    <property type="match status" value="1"/>
</dbReference>
<dbReference type="PANTHER" id="PTHR42923">
    <property type="entry name" value="PROTOPORPHYRINOGEN OXIDASE"/>
    <property type="match status" value="1"/>
</dbReference>